<dbReference type="Proteomes" id="UP000758155">
    <property type="component" value="Unassembled WGS sequence"/>
</dbReference>
<reference evidence="2" key="1">
    <citation type="submission" date="2019-04" db="EMBL/GenBank/DDBJ databases">
        <title>Sequencing of skin fungus with MAO and IRED activity.</title>
        <authorList>
            <person name="Marsaioli A.J."/>
            <person name="Bonatto J.M.C."/>
            <person name="Reis Junior O."/>
        </authorList>
    </citation>
    <scope>NUCLEOTIDE SEQUENCE</scope>
    <source>
        <strain evidence="2">28M1</strain>
    </source>
</reference>
<organism evidence="2 3">
    <name type="scientific">Didymella heteroderae</name>
    <dbReference type="NCBI Taxonomy" id="1769908"/>
    <lineage>
        <taxon>Eukaryota</taxon>
        <taxon>Fungi</taxon>
        <taxon>Dikarya</taxon>
        <taxon>Ascomycota</taxon>
        <taxon>Pezizomycotina</taxon>
        <taxon>Dothideomycetes</taxon>
        <taxon>Pleosporomycetidae</taxon>
        <taxon>Pleosporales</taxon>
        <taxon>Pleosporineae</taxon>
        <taxon>Didymellaceae</taxon>
        <taxon>Didymella</taxon>
    </lineage>
</organism>
<gene>
    <name evidence="2" type="ORF">E8E12_001101</name>
</gene>
<evidence type="ECO:0000313" key="3">
    <source>
        <dbReference type="Proteomes" id="UP000758155"/>
    </source>
</evidence>
<protein>
    <submittedName>
        <fullName evidence="2">Uncharacterized protein</fullName>
    </submittedName>
</protein>
<feature type="compositionally biased region" description="Low complexity" evidence="1">
    <location>
        <begin position="245"/>
        <end position="255"/>
    </location>
</feature>
<comment type="caution">
    <text evidence="2">The sequence shown here is derived from an EMBL/GenBank/DDBJ whole genome shotgun (WGS) entry which is preliminary data.</text>
</comment>
<proteinExistence type="predicted"/>
<evidence type="ECO:0000256" key="1">
    <source>
        <dbReference type="SAM" id="MobiDB-lite"/>
    </source>
</evidence>
<name>A0A9P4WFX1_9PLEO</name>
<dbReference type="EMBL" id="SWKV01000163">
    <property type="protein sequence ID" value="KAF3031310.1"/>
    <property type="molecule type" value="Genomic_DNA"/>
</dbReference>
<evidence type="ECO:0000313" key="2">
    <source>
        <dbReference type="EMBL" id="KAF3031310.1"/>
    </source>
</evidence>
<sequence>MQFFTLQDHDEYSLRQKLLIGHQDGTGYGIYAQWRKHGETQRIDLFVLVDTNKINLNIADLPQHRILHPFDKAYPWGSMQLDGSDRSRITALVRWYFIAAGFVRGCAIQRDYGKLLKKVLLYVKERNYSNATRPEAVSWESSREPSTAEEDLSLTASILSTDSSPSKHVAKSAVTAGAIFAGPGSQEVPIEVDDQYTGANTVAGEDMANERNATGQWGLMGFQPSRSKQIDLEQDLRQKTTARISTPSTLSLPSSADMTTTSEHDKIATGTGPRPPDQPSKGIWRLPVASKAGTPSIGDSLPVIPACQPDALKKGEKRTIGSDDLSSDKRRCQEELRLAHHIAIEDRYASLSDSTTDILPGAQTEQTPQRRSNIAGTPIVSSERVPMERNEISLSKTAPHSSLGTVTAAEPISAVPGMMTETLQIPEDLSIAHGPGTCSPQGKEGFREPIGPRMSRGYASRTAPVNIIPSDAAQPVRRGNKDHTGDTGGTRAQGRGEVVAAKSELTPLLIAYLDPKLDMPCDENRLFECLQLVWKIRENQLKRDLPKVDYYREALDIWIRERKSRAVLRSIEGCSSSARLIPHSILHEDTLETLRLQWEDLRERNSLQLLSVDDVVCGTFTLLMRTKNNRTEERRQWFRGALQELRGTQSTDSQSRDLANLEGHVVV</sequence>
<dbReference type="AlphaFoldDB" id="A0A9P4WFX1"/>
<feature type="region of interest" description="Disordered" evidence="1">
    <location>
        <begin position="240"/>
        <end position="283"/>
    </location>
</feature>
<accession>A0A9P4WFX1</accession>
<keyword evidence="3" id="KW-1185">Reference proteome</keyword>